<evidence type="ECO:0000256" key="1">
    <source>
        <dbReference type="SAM" id="MobiDB-lite"/>
    </source>
</evidence>
<evidence type="ECO:0000313" key="3">
    <source>
        <dbReference type="Proteomes" id="UP000288429"/>
    </source>
</evidence>
<comment type="caution">
    <text evidence="2">The sequence shown here is derived from an EMBL/GenBank/DDBJ whole genome shotgun (WGS) entry which is preliminary data.</text>
</comment>
<gene>
    <name evidence="2" type="ORF">CDV31_000784</name>
</gene>
<accession>A0A428V187</accession>
<sequence>MSFSEQQVTLLARREDPGTAVKRMLQETKNSLLFQYRWEDLLMSTPVALNCIGACIVAAASPDADVTFESPRNGFKYLDDHGGNYRLKANLVKCTDLGRFAFIEAEMNMNKIHMLAERFYETVNDIMRCLSSPQDARRMLRVQLDTLHRSSVDCYESARAIDQKLETWLYHTCELYLACIATQGSSEDQQSVNEIERAVTKASIDYQKQTGDEAKGATRNLEKSLEAAIESYKKASDDFPTGWDILGQQIVEQLADSLTTALNQAIPTLVSNLSPVSKSSTFTDMAKGIIGNRNAALDNSVAPTGSSATNADPAYNQVGRDLIYWDLINAVFIGSDGGIDWDKAKGEAGKPSPTAFAAKMLGNSQQSFASLATSSEPSQQYRAALETVCKIATGIVAELDKAPSKDSALVQGWQKDFLSAYAKAIELNTTAKSLPGATAYGSVVQGRGGVDSNTQTSQIHAKTTQAQAVLESTKNRLNTASAALTATQETYRKSTTLISEQQNKLNELNASLERLKSSSLKMDAIKSILLQCITLALKLKNEITNLVRFFKAIAVIVQFVMEKHINPYVETIKAMTSGGGEPYKMGSYTLMDLQRSLCFNSIITIRSYFSVFGDIASMWNQVSQMSIFPGLRMVDEISSFDPSGDSSMIRRRANELQAWSNRASEEVSRMAKERQAKNMRAMETRVAEISEKTRGLPPSAPQISKAISSGAETAQRAAQGSIQAEADQSLLMKQLARGDAF</sequence>
<proteinExistence type="predicted"/>
<dbReference type="PANTHER" id="PTHR33488">
    <property type="entry name" value="ZGC:162509"/>
    <property type="match status" value="1"/>
</dbReference>
<keyword evidence="3" id="KW-1185">Reference proteome</keyword>
<dbReference type="PANTHER" id="PTHR33488:SF2">
    <property type="entry name" value="EARLY ENDOSOME ANTIGEN 1-LIKE"/>
    <property type="match status" value="1"/>
</dbReference>
<protein>
    <submittedName>
        <fullName evidence="2">Uncharacterized protein</fullName>
    </submittedName>
</protein>
<feature type="region of interest" description="Disordered" evidence="1">
    <location>
        <begin position="690"/>
        <end position="712"/>
    </location>
</feature>
<reference evidence="2 3" key="1">
    <citation type="submission" date="2017-06" db="EMBL/GenBank/DDBJ databases">
        <title>Cmopartive genomic analysis of Ambrosia Fusariam Clade fungi.</title>
        <authorList>
            <person name="Stajich J.E."/>
            <person name="Carrillo J."/>
            <person name="Kijimoto T."/>
            <person name="Eskalen A."/>
            <person name="O'Donnell K."/>
            <person name="Kasson M."/>
        </authorList>
    </citation>
    <scope>NUCLEOTIDE SEQUENCE [LARGE SCALE GENOMIC DNA]</scope>
    <source>
        <strain evidence="2 3">NRRL 20438</strain>
    </source>
</reference>
<feature type="compositionally biased region" description="Polar residues" evidence="1">
    <location>
        <begin position="701"/>
        <end position="712"/>
    </location>
</feature>
<evidence type="ECO:0000313" key="2">
    <source>
        <dbReference type="EMBL" id="RSM20290.1"/>
    </source>
</evidence>
<name>A0A428V187_9HYPO</name>
<dbReference type="AlphaFoldDB" id="A0A428V187"/>
<dbReference type="Proteomes" id="UP000288429">
    <property type="component" value="Unassembled WGS sequence"/>
</dbReference>
<organism evidence="2 3">
    <name type="scientific">Fusarium ambrosium</name>
    <dbReference type="NCBI Taxonomy" id="131363"/>
    <lineage>
        <taxon>Eukaryota</taxon>
        <taxon>Fungi</taxon>
        <taxon>Dikarya</taxon>
        <taxon>Ascomycota</taxon>
        <taxon>Pezizomycotina</taxon>
        <taxon>Sordariomycetes</taxon>
        <taxon>Hypocreomycetidae</taxon>
        <taxon>Hypocreales</taxon>
        <taxon>Nectriaceae</taxon>
        <taxon>Fusarium</taxon>
        <taxon>Fusarium solani species complex</taxon>
    </lineage>
</organism>
<dbReference type="EMBL" id="NIZV01000006">
    <property type="protein sequence ID" value="RSM20290.1"/>
    <property type="molecule type" value="Genomic_DNA"/>
</dbReference>